<reference evidence="1 2" key="1">
    <citation type="journal article" date="2019" name="Sci. Rep.">
        <title>A high-quality genome of Eragrostis curvula grass provides insights into Poaceae evolution and supports new strategies to enhance forage quality.</title>
        <authorList>
            <person name="Carballo J."/>
            <person name="Santos B.A.C.M."/>
            <person name="Zappacosta D."/>
            <person name="Garbus I."/>
            <person name="Selva J.P."/>
            <person name="Gallo C.A."/>
            <person name="Diaz A."/>
            <person name="Albertini E."/>
            <person name="Caccamo M."/>
            <person name="Echenique V."/>
        </authorList>
    </citation>
    <scope>NUCLEOTIDE SEQUENCE [LARGE SCALE GENOMIC DNA]</scope>
    <source>
        <strain evidence="2">cv. Victoria</strain>
        <tissue evidence="1">Leaf</tissue>
    </source>
</reference>
<dbReference type="Gramene" id="TVU07236">
    <property type="protein sequence ID" value="TVU07236"/>
    <property type="gene ID" value="EJB05_47282"/>
</dbReference>
<protein>
    <submittedName>
        <fullName evidence="1">Uncharacterized protein</fullName>
    </submittedName>
</protein>
<gene>
    <name evidence="1" type="ORF">EJB05_47282</name>
</gene>
<name>A0A5J9T771_9POAL</name>
<dbReference type="AlphaFoldDB" id="A0A5J9T771"/>
<dbReference type="EMBL" id="RWGY01000045">
    <property type="protein sequence ID" value="TVU07236.1"/>
    <property type="molecule type" value="Genomic_DNA"/>
</dbReference>
<evidence type="ECO:0000313" key="1">
    <source>
        <dbReference type="EMBL" id="TVU07236.1"/>
    </source>
</evidence>
<proteinExistence type="predicted"/>
<sequence>MPQLYGRPMAGRGSSSIFLDLEQRRRRGGAGIGEARLRWISQGEKRRHWGSRRGRIGKWGSLGGRWTRAEARRIGKGSR</sequence>
<evidence type="ECO:0000313" key="2">
    <source>
        <dbReference type="Proteomes" id="UP000324897"/>
    </source>
</evidence>
<accession>A0A5J9T771</accession>
<comment type="caution">
    <text evidence="1">The sequence shown here is derived from an EMBL/GenBank/DDBJ whole genome shotgun (WGS) entry which is preliminary data.</text>
</comment>
<organism evidence="1 2">
    <name type="scientific">Eragrostis curvula</name>
    <name type="common">weeping love grass</name>
    <dbReference type="NCBI Taxonomy" id="38414"/>
    <lineage>
        <taxon>Eukaryota</taxon>
        <taxon>Viridiplantae</taxon>
        <taxon>Streptophyta</taxon>
        <taxon>Embryophyta</taxon>
        <taxon>Tracheophyta</taxon>
        <taxon>Spermatophyta</taxon>
        <taxon>Magnoliopsida</taxon>
        <taxon>Liliopsida</taxon>
        <taxon>Poales</taxon>
        <taxon>Poaceae</taxon>
        <taxon>PACMAD clade</taxon>
        <taxon>Chloridoideae</taxon>
        <taxon>Eragrostideae</taxon>
        <taxon>Eragrostidinae</taxon>
        <taxon>Eragrostis</taxon>
    </lineage>
</organism>
<dbReference type="Proteomes" id="UP000324897">
    <property type="component" value="Unassembled WGS sequence"/>
</dbReference>
<keyword evidence="2" id="KW-1185">Reference proteome</keyword>
<feature type="non-terminal residue" evidence="1">
    <location>
        <position position="1"/>
    </location>
</feature>